<organism evidence="1 2">
    <name type="scientific">Avena sativa</name>
    <name type="common">Oat</name>
    <dbReference type="NCBI Taxonomy" id="4498"/>
    <lineage>
        <taxon>Eukaryota</taxon>
        <taxon>Viridiplantae</taxon>
        <taxon>Streptophyta</taxon>
        <taxon>Embryophyta</taxon>
        <taxon>Tracheophyta</taxon>
        <taxon>Spermatophyta</taxon>
        <taxon>Magnoliopsida</taxon>
        <taxon>Liliopsida</taxon>
        <taxon>Poales</taxon>
        <taxon>Poaceae</taxon>
        <taxon>BOP clade</taxon>
        <taxon>Pooideae</taxon>
        <taxon>Poodae</taxon>
        <taxon>Poeae</taxon>
        <taxon>Poeae Chloroplast Group 1 (Aveneae type)</taxon>
        <taxon>Aveninae</taxon>
        <taxon>Avena</taxon>
    </lineage>
</organism>
<sequence length="942" mass="104217">MVALSTDQNSEPQLVASHVPLRILALTATPGSKHPDIQGVINNLCISELVHRDESDPEVQKYVNTRTVDLVKVPVGSDTSQVNDKLLEIIHPHIVQLRAAGVIDHRDAANWSSHQLHILKEKFNQAPPPNIPIEKKKEIRRSFAAASSLCRISKLLLSHGIKPAYQAIEANLSEGAWNMFSRNETFARAKEMMWSFLNKGVSSPKVQKLVEVLIDHFQKSNPKDSRVPHIYKPELKYVKLSIEKYVHCLKKRKVDVSCASPILNKMSVEDSQLIARYFSARKEDIWKPSLVAFPSFQVSPCDIYKVPHSFRTTDMLIDAMQRLQDLSFSRTKCGPALQEPADVAALKDQALEGDYYPSGQVSWSKSVCVPSSPVKKYPVHSFFCGDYVAVDVRGYVSITFVPALPRTSEFHKDTRNVNWQYKVQNKTTPYKLTTDVSGPRTDGTYSSKLIFADNASNLDPYSPDYSEQYDPGRHPLPATPSSPIEKWDTPCNTELSSPALSLQEDTELSPRLTHYIEEGIVPESPVLEVTHQKLETDRAADLCFVHKVGSSKAHTQGNGRGCHDESLSFGEKGQFPAQVTEVLGLPRDNVLDHTQAEVEEPSNVKICSPAARTPTENLLCDSLSDDCQVKSVAGDTSGSVLQAPKYRRLCKYGEKIKKVPSISLNDGYGGGQCDVANKSMPNQMGHARGNKGKAKRRLDIYIDEQAEVSEDADISADEDDDQSEDKYEDSFIDDQTTPSGQFTQTQSEQGGEHTGDIMAFYRRSLLTQSTVVLPSRYQDLSDNSVSRVGSASCSSGSLHNPIDTPQGILQTHGTTGPSPLCPQQSSLERATSIKDHGQASVVNCESTTKPDSIKRKLSFQQAASIPIINLEPEPAAPSSHFATEVSNDMYWDDAFFENLDLDAIEAQATEQLRLQRAQSQKPAETKRASDVSFTPPSFDLGI</sequence>
<dbReference type="EnsemblPlants" id="AVESA.00010b.r2.4AG0591060.1">
    <property type="protein sequence ID" value="AVESA.00010b.r2.4AG0591060.1.CDS"/>
    <property type="gene ID" value="AVESA.00010b.r2.4AG0591060"/>
</dbReference>
<reference evidence="1" key="2">
    <citation type="submission" date="2025-09" db="UniProtKB">
        <authorList>
            <consortium name="EnsemblPlants"/>
        </authorList>
    </citation>
    <scope>IDENTIFICATION</scope>
</reference>
<proteinExistence type="predicted"/>
<keyword evidence="2" id="KW-1185">Reference proteome</keyword>
<reference evidence="1" key="1">
    <citation type="submission" date="2021-05" db="EMBL/GenBank/DDBJ databases">
        <authorList>
            <person name="Scholz U."/>
            <person name="Mascher M."/>
            <person name="Fiebig A."/>
        </authorList>
    </citation>
    <scope>NUCLEOTIDE SEQUENCE [LARGE SCALE GENOMIC DNA]</scope>
</reference>
<evidence type="ECO:0000313" key="2">
    <source>
        <dbReference type="Proteomes" id="UP001732700"/>
    </source>
</evidence>
<dbReference type="Proteomes" id="UP001732700">
    <property type="component" value="Chromosome 4A"/>
</dbReference>
<protein>
    <submittedName>
        <fullName evidence="1">Uncharacterized protein</fullName>
    </submittedName>
</protein>
<accession>A0ACD5WA78</accession>
<name>A0ACD5WA78_AVESA</name>
<evidence type="ECO:0000313" key="1">
    <source>
        <dbReference type="EnsemblPlants" id="AVESA.00010b.r2.4AG0591060.1.CDS"/>
    </source>
</evidence>